<comment type="caution">
    <text evidence="2">The sequence shown here is derived from an EMBL/GenBank/DDBJ whole genome shotgun (WGS) entry which is preliminary data.</text>
</comment>
<dbReference type="AlphaFoldDB" id="A0A3B0CI51"/>
<keyword evidence="3" id="KW-1185">Reference proteome</keyword>
<gene>
    <name evidence="2" type="ORF">D7Z94_01575</name>
</gene>
<name>A0A3B0CI51_9FLAO</name>
<evidence type="ECO:0000256" key="1">
    <source>
        <dbReference type="SAM" id="SignalP"/>
    </source>
</evidence>
<proteinExistence type="predicted"/>
<dbReference type="Proteomes" id="UP000276603">
    <property type="component" value="Unassembled WGS sequence"/>
</dbReference>
<dbReference type="EMBL" id="RBCJ01000001">
    <property type="protein sequence ID" value="RKN83626.1"/>
    <property type="molecule type" value="Genomic_DNA"/>
</dbReference>
<feature type="chain" id="PRO_5017228851" evidence="1">
    <location>
        <begin position="18"/>
        <end position="135"/>
    </location>
</feature>
<feature type="signal peptide" evidence="1">
    <location>
        <begin position="1"/>
        <end position="17"/>
    </location>
</feature>
<sequence length="135" mass="15099">MKKWFLLFLLVPILGMAQNRLSISIEGVETSNGKISVAIYDNENGFLEFEDVFKFDSAKAQKGTTELSIESLPSGKYAVAIFHDENGNDVLDRNWLGIPKEKIGFSNAKMKTFGPPSFTECAFELRSDKEITVIL</sequence>
<reference evidence="2 3" key="1">
    <citation type="submission" date="2018-10" db="EMBL/GenBank/DDBJ databases">
        <title>Ulvibacterium marinum gen. nov., sp. nov., a novel marine bacterium of the family Flavobacteriaceae, isolated from a culture of the green alga Ulva prolifera.</title>
        <authorList>
            <person name="Zhang Z."/>
        </authorList>
    </citation>
    <scope>NUCLEOTIDE SEQUENCE [LARGE SCALE GENOMIC DNA]</scope>
    <source>
        <strain evidence="2 3">CCMM003</strain>
    </source>
</reference>
<evidence type="ECO:0000313" key="2">
    <source>
        <dbReference type="EMBL" id="RKN83626.1"/>
    </source>
</evidence>
<keyword evidence="1" id="KW-0732">Signal</keyword>
<dbReference type="InterPro" id="IPR018673">
    <property type="entry name" value="DUF2141"/>
</dbReference>
<evidence type="ECO:0000313" key="3">
    <source>
        <dbReference type="Proteomes" id="UP000276603"/>
    </source>
</evidence>
<protein>
    <submittedName>
        <fullName evidence="2">DUF2141 domain-containing protein</fullName>
    </submittedName>
</protein>
<dbReference type="Pfam" id="PF09912">
    <property type="entry name" value="DUF2141"/>
    <property type="match status" value="1"/>
</dbReference>
<dbReference type="OrthoDB" id="9788332at2"/>
<organism evidence="2 3">
    <name type="scientific">Ulvibacterium marinum</name>
    <dbReference type="NCBI Taxonomy" id="2419782"/>
    <lineage>
        <taxon>Bacteria</taxon>
        <taxon>Pseudomonadati</taxon>
        <taxon>Bacteroidota</taxon>
        <taxon>Flavobacteriia</taxon>
        <taxon>Flavobacteriales</taxon>
        <taxon>Flavobacteriaceae</taxon>
        <taxon>Ulvibacterium</taxon>
    </lineage>
</organism>
<accession>A0A3B0CI51</accession>